<evidence type="ECO:0000313" key="3">
    <source>
        <dbReference type="Proteomes" id="UP000278085"/>
    </source>
</evidence>
<protein>
    <recommendedName>
        <fullName evidence="1">Sulfatase N-terminal domain-containing protein</fullName>
    </recommendedName>
</protein>
<evidence type="ECO:0000313" key="2">
    <source>
        <dbReference type="EMBL" id="RSZ56310.1"/>
    </source>
</evidence>
<comment type="caution">
    <text evidence="2">The sequence shown here is derived from an EMBL/GenBank/DDBJ whole genome shotgun (WGS) entry which is preliminary data.</text>
</comment>
<gene>
    <name evidence="2" type="ORF">EJB06_24600</name>
</gene>
<name>A0A430HFM9_9BURK</name>
<organism evidence="2 3">
    <name type="scientific">Massilia atriviolacea</name>
    <dbReference type="NCBI Taxonomy" id="2495579"/>
    <lineage>
        <taxon>Bacteria</taxon>
        <taxon>Pseudomonadati</taxon>
        <taxon>Pseudomonadota</taxon>
        <taxon>Betaproteobacteria</taxon>
        <taxon>Burkholderiales</taxon>
        <taxon>Oxalobacteraceae</taxon>
        <taxon>Telluria group</taxon>
        <taxon>Massilia</taxon>
    </lineage>
</organism>
<reference evidence="2 3" key="1">
    <citation type="submission" date="2018-12" db="EMBL/GenBank/DDBJ databases">
        <authorList>
            <person name="Yang E."/>
        </authorList>
    </citation>
    <scope>NUCLEOTIDE SEQUENCE [LARGE SCALE GENOMIC DNA]</scope>
    <source>
        <strain evidence="2 3">SOD</strain>
    </source>
</reference>
<evidence type="ECO:0000259" key="1">
    <source>
        <dbReference type="Pfam" id="PF00884"/>
    </source>
</evidence>
<dbReference type="GO" id="GO:0005886">
    <property type="term" value="C:plasma membrane"/>
    <property type="evidence" value="ECO:0007669"/>
    <property type="project" value="UniProtKB-SubCell"/>
</dbReference>
<dbReference type="InterPro" id="IPR017850">
    <property type="entry name" value="Alkaline_phosphatase_core_sf"/>
</dbReference>
<dbReference type="PANTHER" id="PTHR30443:SF0">
    <property type="entry name" value="PHOSPHOETHANOLAMINE TRANSFERASE EPTA"/>
    <property type="match status" value="1"/>
</dbReference>
<proteinExistence type="predicted"/>
<dbReference type="Proteomes" id="UP000278085">
    <property type="component" value="Unassembled WGS sequence"/>
</dbReference>
<dbReference type="EMBL" id="RXLQ01000016">
    <property type="protein sequence ID" value="RSZ56310.1"/>
    <property type="molecule type" value="Genomic_DNA"/>
</dbReference>
<accession>A0A430HFM9</accession>
<dbReference type="Gene3D" id="3.40.720.10">
    <property type="entry name" value="Alkaline Phosphatase, subunit A"/>
    <property type="match status" value="1"/>
</dbReference>
<feature type="domain" description="Sulfatase N-terminal" evidence="1">
    <location>
        <begin position="14"/>
        <end position="120"/>
    </location>
</feature>
<dbReference type="GO" id="GO:0009244">
    <property type="term" value="P:lipopolysaccharide core region biosynthetic process"/>
    <property type="evidence" value="ECO:0007669"/>
    <property type="project" value="TreeGrafter"/>
</dbReference>
<keyword evidence="3" id="KW-1185">Reference proteome</keyword>
<dbReference type="OrthoDB" id="9786870at2"/>
<dbReference type="Pfam" id="PF00884">
    <property type="entry name" value="Sulfatase"/>
    <property type="match status" value="1"/>
</dbReference>
<dbReference type="RefSeq" id="WP_126076667.1">
    <property type="nucleotide sequence ID" value="NZ_CP051166.1"/>
</dbReference>
<dbReference type="InterPro" id="IPR040423">
    <property type="entry name" value="PEA_transferase"/>
</dbReference>
<dbReference type="InterPro" id="IPR000917">
    <property type="entry name" value="Sulfatase_N"/>
</dbReference>
<sequence>MLSGIVRPAWGPCDNTILYTDFVLARTIEILRQASAQDDVDTAFMYFSDHGESLGEHNLYLHGAPYLIAPKQQTHVPFMLWLSDGFRERFRLDQRCLPARRQQEFSHDNICHSTLGMLGINTAVYNPGLDIFQACTREA</sequence>
<dbReference type="GO" id="GO:0016776">
    <property type="term" value="F:phosphotransferase activity, phosphate group as acceptor"/>
    <property type="evidence" value="ECO:0007669"/>
    <property type="project" value="TreeGrafter"/>
</dbReference>
<dbReference type="PANTHER" id="PTHR30443">
    <property type="entry name" value="INNER MEMBRANE PROTEIN"/>
    <property type="match status" value="1"/>
</dbReference>
<dbReference type="SUPFAM" id="SSF53649">
    <property type="entry name" value="Alkaline phosphatase-like"/>
    <property type="match status" value="1"/>
</dbReference>
<dbReference type="AlphaFoldDB" id="A0A430HFM9"/>